<feature type="domain" description="HTH merR-type" evidence="1">
    <location>
        <begin position="1"/>
        <end position="40"/>
    </location>
</feature>
<protein>
    <submittedName>
        <fullName evidence="3">Anti-repressor SinI family protein</fullName>
    </submittedName>
</protein>
<accession>A0ABT3DCQ6</accession>
<reference evidence="3 4" key="1">
    <citation type="submission" date="2022-10" db="EMBL/GenBank/DDBJ databases">
        <title>Draft genome assembly of moderately radiation resistant bacterium Metabacillus halosaccharovorans.</title>
        <authorList>
            <person name="Pal S."/>
            <person name="Gopinathan A."/>
        </authorList>
    </citation>
    <scope>NUCLEOTIDE SEQUENCE [LARGE SCALE GENOMIC DNA]</scope>
    <source>
        <strain evidence="3 4">VITHBRA001</strain>
    </source>
</reference>
<evidence type="ECO:0000259" key="1">
    <source>
        <dbReference type="PROSITE" id="PS50937"/>
    </source>
</evidence>
<sequence>MTEVSKNYNNNQIDIEWLELIQEAKEIGLSYDQIQAFLQQGGTSEK</sequence>
<dbReference type="Proteomes" id="UP001526147">
    <property type="component" value="Unassembled WGS sequence"/>
</dbReference>
<comment type="caution">
    <text evidence="3">The sequence shown here is derived from an EMBL/GenBank/DDBJ whole genome shotgun (WGS) entry which is preliminary data.</text>
</comment>
<dbReference type="InterPro" id="IPR010981">
    <property type="entry name" value="SinR/SinI_dimer_dom"/>
</dbReference>
<evidence type="ECO:0000259" key="2">
    <source>
        <dbReference type="PROSITE" id="PS51500"/>
    </source>
</evidence>
<dbReference type="InterPro" id="IPR000551">
    <property type="entry name" value="MerR-type_HTH_dom"/>
</dbReference>
<evidence type="ECO:0000313" key="4">
    <source>
        <dbReference type="Proteomes" id="UP001526147"/>
    </source>
</evidence>
<dbReference type="Pfam" id="PF08671">
    <property type="entry name" value="SinI"/>
    <property type="match status" value="1"/>
</dbReference>
<keyword evidence="4" id="KW-1185">Reference proteome</keyword>
<dbReference type="SUPFAM" id="SSF47406">
    <property type="entry name" value="SinR repressor dimerisation domain-like"/>
    <property type="match status" value="1"/>
</dbReference>
<dbReference type="PROSITE" id="PS51500">
    <property type="entry name" value="SIN"/>
    <property type="match status" value="1"/>
</dbReference>
<organism evidence="3 4">
    <name type="scientific">Metabacillus halosaccharovorans</name>
    <dbReference type="NCBI Taxonomy" id="930124"/>
    <lineage>
        <taxon>Bacteria</taxon>
        <taxon>Bacillati</taxon>
        <taxon>Bacillota</taxon>
        <taxon>Bacilli</taxon>
        <taxon>Bacillales</taxon>
        <taxon>Bacillaceae</taxon>
        <taxon>Metabacillus</taxon>
    </lineage>
</organism>
<feature type="domain" description="Sin" evidence="2">
    <location>
        <begin position="4"/>
        <end position="42"/>
    </location>
</feature>
<dbReference type="RefSeq" id="WP_264141734.1">
    <property type="nucleotide sequence ID" value="NZ_JAOYEY010000024.1"/>
</dbReference>
<dbReference type="PROSITE" id="PS50937">
    <property type="entry name" value="HTH_MERR_2"/>
    <property type="match status" value="1"/>
</dbReference>
<name>A0ABT3DCQ6_9BACI</name>
<gene>
    <name evidence="3" type="ORF">OIH86_04075</name>
</gene>
<dbReference type="InterPro" id="IPR036281">
    <property type="entry name" value="SinR/SinI_dimer_dom_sf"/>
</dbReference>
<evidence type="ECO:0000313" key="3">
    <source>
        <dbReference type="EMBL" id="MCV9884820.1"/>
    </source>
</evidence>
<dbReference type="EMBL" id="JAOYEY010000024">
    <property type="protein sequence ID" value="MCV9884820.1"/>
    <property type="molecule type" value="Genomic_DNA"/>
</dbReference>
<proteinExistence type="predicted"/>